<evidence type="ECO:0000313" key="2">
    <source>
        <dbReference type="EMBL" id="MUN41641.1"/>
    </source>
</evidence>
<gene>
    <name evidence="2" type="ORF">GNZ18_34390</name>
</gene>
<dbReference type="AlphaFoldDB" id="A0A7K1LB34"/>
<evidence type="ECO:0000313" key="3">
    <source>
        <dbReference type="Proteomes" id="UP000432015"/>
    </source>
</evidence>
<keyword evidence="3" id="KW-1185">Reference proteome</keyword>
<reference evidence="2 3" key="1">
    <citation type="submission" date="2019-11" db="EMBL/GenBank/DDBJ databases">
        <authorList>
            <person name="Cao P."/>
        </authorList>
    </citation>
    <scope>NUCLEOTIDE SEQUENCE [LARGE SCALE GENOMIC DNA]</scope>
    <source>
        <strain evidence="2 3">NEAU-AAG5</strain>
    </source>
</reference>
<sequence length="86" mass="9380">MSDLETALRAALERWGPEIADTAPAAALDTARRLDGPKVSPSAASLLHGQLRQYLADLRELAPSGEEGDEIDELTERRRKRRAAGE</sequence>
<evidence type="ECO:0000256" key="1">
    <source>
        <dbReference type="SAM" id="MobiDB-lite"/>
    </source>
</evidence>
<name>A0A7K1LB34_9ACTN</name>
<evidence type="ECO:0008006" key="4">
    <source>
        <dbReference type="Google" id="ProtNLM"/>
    </source>
</evidence>
<proteinExistence type="predicted"/>
<protein>
    <recommendedName>
        <fullName evidence="4">Terminase small subunit</fullName>
    </recommendedName>
</protein>
<accession>A0A7K1LB34</accession>
<feature type="region of interest" description="Disordered" evidence="1">
    <location>
        <begin position="63"/>
        <end position="86"/>
    </location>
</feature>
<feature type="compositionally biased region" description="Basic residues" evidence="1">
    <location>
        <begin position="77"/>
        <end position="86"/>
    </location>
</feature>
<dbReference type="Proteomes" id="UP000432015">
    <property type="component" value="Unassembled WGS sequence"/>
</dbReference>
<comment type="caution">
    <text evidence="2">The sequence shown here is derived from an EMBL/GenBank/DDBJ whole genome shotgun (WGS) entry which is preliminary data.</text>
</comment>
<organism evidence="2 3">
    <name type="scientific">Actinomadura litoris</name>
    <dbReference type="NCBI Taxonomy" id="2678616"/>
    <lineage>
        <taxon>Bacteria</taxon>
        <taxon>Bacillati</taxon>
        <taxon>Actinomycetota</taxon>
        <taxon>Actinomycetes</taxon>
        <taxon>Streptosporangiales</taxon>
        <taxon>Thermomonosporaceae</taxon>
        <taxon>Actinomadura</taxon>
    </lineage>
</organism>
<dbReference type="RefSeq" id="WP_156220814.1">
    <property type="nucleotide sequence ID" value="NZ_WOFH01000015.1"/>
</dbReference>
<dbReference type="EMBL" id="WOFH01000015">
    <property type="protein sequence ID" value="MUN41641.1"/>
    <property type="molecule type" value="Genomic_DNA"/>
</dbReference>